<dbReference type="GO" id="GO:0120009">
    <property type="term" value="P:intermembrane lipid transfer"/>
    <property type="evidence" value="ECO:0007669"/>
    <property type="project" value="UniProtKB-ARBA"/>
</dbReference>
<organism evidence="7 8">
    <name type="scientific">Lingula anatina</name>
    <name type="common">Brachiopod</name>
    <name type="synonym">Lingula unguis</name>
    <dbReference type="NCBI Taxonomy" id="7574"/>
    <lineage>
        <taxon>Eukaryota</taxon>
        <taxon>Metazoa</taxon>
        <taxon>Spiralia</taxon>
        <taxon>Lophotrochozoa</taxon>
        <taxon>Brachiopoda</taxon>
        <taxon>Linguliformea</taxon>
        <taxon>Lingulata</taxon>
        <taxon>Lingulida</taxon>
        <taxon>Linguloidea</taxon>
        <taxon>Lingulidae</taxon>
        <taxon>Lingula</taxon>
    </lineage>
</organism>
<dbReference type="Gene3D" id="3.30.70.3490">
    <property type="match status" value="1"/>
</dbReference>
<evidence type="ECO:0000256" key="4">
    <source>
        <dbReference type="RuleBase" id="RU003845"/>
    </source>
</evidence>
<dbReference type="OrthoDB" id="1854502at2759"/>
<evidence type="ECO:0000256" key="6">
    <source>
        <dbReference type="SAM" id="MobiDB-lite"/>
    </source>
</evidence>
<feature type="region of interest" description="Disordered" evidence="6">
    <location>
        <begin position="1"/>
        <end position="68"/>
    </location>
</feature>
<feature type="region of interest" description="Disordered" evidence="6">
    <location>
        <begin position="253"/>
        <end position="285"/>
    </location>
</feature>
<dbReference type="Proteomes" id="UP000085678">
    <property type="component" value="Unplaced"/>
</dbReference>
<dbReference type="InterPro" id="IPR018494">
    <property type="entry name" value="Oxysterol-bd_CS"/>
</dbReference>
<dbReference type="InterPro" id="IPR011993">
    <property type="entry name" value="PH-like_dom_sf"/>
</dbReference>
<dbReference type="GO" id="GO:0015485">
    <property type="term" value="F:cholesterol binding"/>
    <property type="evidence" value="ECO:0007669"/>
    <property type="project" value="TreeGrafter"/>
</dbReference>
<feature type="coiled-coil region" evidence="5">
    <location>
        <begin position="181"/>
        <end position="208"/>
    </location>
</feature>
<accession>A0A2R2MM79</accession>
<dbReference type="AlphaFoldDB" id="A0A2R2MM79"/>
<protein>
    <recommendedName>
        <fullName evidence="4">Oxysterol-binding protein</fullName>
    </recommendedName>
</protein>
<dbReference type="Gene3D" id="2.40.160.120">
    <property type="match status" value="1"/>
</dbReference>
<evidence type="ECO:0000313" key="7">
    <source>
        <dbReference type="Proteomes" id="UP000085678"/>
    </source>
</evidence>
<keyword evidence="4" id="KW-0813">Transport</keyword>
<dbReference type="STRING" id="7574.A0A2R2MM79"/>
<dbReference type="FunFam" id="2.40.160.120:FF:000001">
    <property type="entry name" value="Oxysterol-binding protein"/>
    <property type="match status" value="1"/>
</dbReference>
<dbReference type="InterPro" id="IPR000648">
    <property type="entry name" value="Oxysterol-bd"/>
</dbReference>
<keyword evidence="7" id="KW-1185">Reference proteome</keyword>
<dbReference type="Gene3D" id="2.30.29.30">
    <property type="entry name" value="Pleckstrin-homology domain (PH domain)/Phosphotyrosine-binding domain (PTB)"/>
    <property type="match status" value="1"/>
</dbReference>
<reference evidence="8" key="1">
    <citation type="submission" date="2025-08" db="UniProtKB">
        <authorList>
            <consortium name="RefSeq"/>
        </authorList>
    </citation>
    <scope>IDENTIFICATION</scope>
    <source>
        <tissue evidence="8">Gonads</tissue>
    </source>
</reference>
<dbReference type="PANTHER" id="PTHR10972">
    <property type="entry name" value="OXYSTEROL-BINDING PROTEIN-RELATED"/>
    <property type="match status" value="1"/>
</dbReference>
<dbReference type="SUPFAM" id="SSF144000">
    <property type="entry name" value="Oxysterol-binding protein-like"/>
    <property type="match status" value="1"/>
</dbReference>
<name>A0A2R2MM79_LINAN</name>
<comment type="similarity">
    <text evidence="1 3">Belongs to the OSBP family.</text>
</comment>
<evidence type="ECO:0000313" key="8">
    <source>
        <dbReference type="RefSeq" id="XP_023931326.1"/>
    </source>
</evidence>
<dbReference type="Pfam" id="PF01237">
    <property type="entry name" value="Oxysterol_BP"/>
    <property type="match status" value="1"/>
</dbReference>
<dbReference type="GeneID" id="106156556"/>
<evidence type="ECO:0000256" key="3">
    <source>
        <dbReference type="RuleBase" id="RU003844"/>
    </source>
</evidence>
<keyword evidence="2" id="KW-0446">Lipid-binding</keyword>
<keyword evidence="5" id="KW-0175">Coiled coil</keyword>
<dbReference type="KEGG" id="lak:106156556"/>
<dbReference type="PANTHER" id="PTHR10972:SF203">
    <property type="entry name" value="OXYSTEROL-BINDING PROTEIN HOMOLOG 3"/>
    <property type="match status" value="1"/>
</dbReference>
<feature type="compositionally biased region" description="Acidic residues" evidence="6">
    <location>
        <begin position="260"/>
        <end position="277"/>
    </location>
</feature>
<evidence type="ECO:0000256" key="1">
    <source>
        <dbReference type="ARBA" id="ARBA00008842"/>
    </source>
</evidence>
<dbReference type="GO" id="GO:0097038">
    <property type="term" value="C:perinuclear endoplasmic reticulum"/>
    <property type="evidence" value="ECO:0007669"/>
    <property type="project" value="TreeGrafter"/>
</dbReference>
<feature type="compositionally biased region" description="Basic residues" evidence="6">
    <location>
        <begin position="25"/>
        <end position="37"/>
    </location>
</feature>
<gene>
    <name evidence="8" type="primary">LOC106156556</name>
</gene>
<sequence length="669" mass="75847">MSSSSDAVTPKRPIERSPLPDGRTTTKKSVKERRQHLQRADASDSDSDDSLSVSSSTMLDLEGRQPRTAKVKKSKGEWIIIEGLRDGQKFDGRSKPVKFDGYCLKTRKWPLKGWHKRYFSLENGILSYAKYPRDVSKFSIILVGETLKTLVRTLNTERDRLKCALEQDAGVANVQGSAAYIQTLRQALSEAHQQNKELRSRLARIHGESDLSVLPSPQSTLDSDQGNKLLSQSLSLESTSISEFFDAAEYIAPSASSSEGSDEESDSSEVEDGEEFDFTPPSSDIDLAKATGHREKLPAPKTDAGDLNLWNLLCKNIGKDLSKISMPVTLNEPLNILQWLCEELEYSELVDKAAQTDDPIDRMVYVAAFAVSAYASSSCRAGQKPFNPLLGETYECVREDKGWKFIAEQVSHHPPISACHCDSPNFIFWQESRIKNKFWGRSMEIHPVGTVHLVLPKYGDHYQWNKVTSCIHNILSGQRWVEQYGEMVITAGAITCKLTFAKASYWSNKKNEVYGNITDKDGKVVQYLFGKWTEGLYCGKAPSVKCIWRPGALPDDYELYYGFTKFAIELNELNPSLKAVLPPTDTRFRTDQRLLEEGHIAEAETEKLRVEQLQRDRRKQREAEGIKAEPMWFRRERGEDGSEHFVFSGKYWDARKNQEFVKMTFPKLW</sequence>
<dbReference type="RefSeq" id="XP_023931326.1">
    <property type="nucleotide sequence ID" value="XM_024075558.1"/>
</dbReference>
<dbReference type="GO" id="GO:0005829">
    <property type="term" value="C:cytosol"/>
    <property type="evidence" value="ECO:0007669"/>
    <property type="project" value="TreeGrafter"/>
</dbReference>
<dbReference type="InParanoid" id="A0A2R2MM79"/>
<dbReference type="PROSITE" id="PS01013">
    <property type="entry name" value="OSBP"/>
    <property type="match status" value="1"/>
</dbReference>
<evidence type="ECO:0000256" key="5">
    <source>
        <dbReference type="SAM" id="Coils"/>
    </source>
</evidence>
<proteinExistence type="inferred from homology"/>
<dbReference type="GO" id="GO:0005886">
    <property type="term" value="C:plasma membrane"/>
    <property type="evidence" value="ECO:0007669"/>
    <property type="project" value="TreeGrafter"/>
</dbReference>
<keyword evidence="4" id="KW-0445">Lipid transport</keyword>
<dbReference type="InterPro" id="IPR037239">
    <property type="entry name" value="OSBP_sf"/>
</dbReference>
<evidence type="ECO:0000256" key="2">
    <source>
        <dbReference type="ARBA" id="ARBA00023121"/>
    </source>
</evidence>
<dbReference type="SUPFAM" id="SSF50729">
    <property type="entry name" value="PH domain-like"/>
    <property type="match status" value="1"/>
</dbReference>